<dbReference type="Gene3D" id="3.40.50.300">
    <property type="entry name" value="P-loop containing nucleotide triphosphate hydrolases"/>
    <property type="match status" value="1"/>
</dbReference>
<proteinExistence type="predicted"/>
<gene>
    <name evidence="2" type="ORF">FDENT_5748</name>
</gene>
<evidence type="ECO:0000259" key="1">
    <source>
        <dbReference type="Pfam" id="PF13087"/>
    </source>
</evidence>
<dbReference type="EMBL" id="JAAOAK010000143">
    <property type="protein sequence ID" value="KAF5686583.1"/>
    <property type="molecule type" value="Genomic_DNA"/>
</dbReference>
<dbReference type="Proteomes" id="UP000562682">
    <property type="component" value="Unassembled WGS sequence"/>
</dbReference>
<comment type="caution">
    <text evidence="2">The sequence shown here is derived from an EMBL/GenBank/DDBJ whole genome shotgun (WGS) entry which is preliminary data.</text>
</comment>
<evidence type="ECO:0000313" key="3">
    <source>
        <dbReference type="Proteomes" id="UP000562682"/>
    </source>
</evidence>
<evidence type="ECO:0000313" key="2">
    <source>
        <dbReference type="EMBL" id="KAF5686583.1"/>
    </source>
</evidence>
<dbReference type="AlphaFoldDB" id="A0A8H5X9H1"/>
<organism evidence="2 3">
    <name type="scientific">Fusarium denticulatum</name>
    <dbReference type="NCBI Taxonomy" id="48507"/>
    <lineage>
        <taxon>Eukaryota</taxon>
        <taxon>Fungi</taxon>
        <taxon>Dikarya</taxon>
        <taxon>Ascomycota</taxon>
        <taxon>Pezizomycotina</taxon>
        <taxon>Sordariomycetes</taxon>
        <taxon>Hypocreomycetidae</taxon>
        <taxon>Hypocreales</taxon>
        <taxon>Nectriaceae</taxon>
        <taxon>Fusarium</taxon>
        <taxon>Fusarium fujikuroi species complex</taxon>
    </lineage>
</organism>
<reference evidence="2 3" key="1">
    <citation type="submission" date="2020-05" db="EMBL/GenBank/DDBJ databases">
        <title>Identification and distribution of gene clusters putatively required for synthesis of sphingolipid metabolism inhibitors in phylogenetically diverse species of the filamentous fungus Fusarium.</title>
        <authorList>
            <person name="Kim H.-S."/>
            <person name="Busman M."/>
            <person name="Brown D.W."/>
            <person name="Divon H."/>
            <person name="Uhlig S."/>
            <person name="Proctor R.H."/>
        </authorList>
    </citation>
    <scope>NUCLEOTIDE SEQUENCE [LARGE SCALE GENOMIC DNA]</scope>
    <source>
        <strain evidence="2 3">NRRL 25311</strain>
    </source>
</reference>
<dbReference type="InterPro" id="IPR027417">
    <property type="entry name" value="P-loop_NTPase"/>
</dbReference>
<protein>
    <submittedName>
        <fullName evidence="2">Nonsense-mediated mRNA decay 1</fullName>
    </submittedName>
</protein>
<keyword evidence="3" id="KW-1185">Reference proteome</keyword>
<sequence length="229" mass="25461">MAGYKPCKIIKIYTTFFCFRNHVKREIHPELPKHKSNVLVELPGSRASNTASGSDDLHRQHLIRQIVKLVKAKLTGLGKNSNKPIQIAVYAFYMAQVKLLDQELNDLVLNGIITAEERHQIKTSTLDAAQGDEEDVVFIDYALVSNIGLQQRAIGQPLRSLTRVFTPSATSTSELLWDGRSKTRVRSERTNYIAYTSGTKPMVLSSANGVALDAIVLITSIGQQRRMGP</sequence>
<name>A0A8H5X9H1_9HYPO</name>
<dbReference type="InterPro" id="IPR041679">
    <property type="entry name" value="DNA2/NAM7-like_C"/>
</dbReference>
<accession>A0A8H5X9H1</accession>
<feature type="domain" description="DNA2/NAM7 helicase-like C-terminal" evidence="1">
    <location>
        <begin position="37"/>
        <end position="140"/>
    </location>
</feature>
<dbReference type="Pfam" id="PF13087">
    <property type="entry name" value="AAA_12"/>
    <property type="match status" value="1"/>
</dbReference>